<evidence type="ECO:0000313" key="8">
    <source>
        <dbReference type="Proteomes" id="UP001314205"/>
    </source>
</evidence>
<dbReference type="InterPro" id="IPR006612">
    <property type="entry name" value="THAP_Znf"/>
</dbReference>
<dbReference type="Pfam" id="PF05485">
    <property type="entry name" value="THAP"/>
    <property type="match status" value="1"/>
</dbReference>
<dbReference type="AlphaFoldDB" id="A0AAV1KCS9"/>
<gene>
    <name evidence="7" type="ORF">PARMNEM_LOCUS2220</name>
</gene>
<dbReference type="EMBL" id="CAVLGL010000013">
    <property type="protein sequence ID" value="CAK1580413.1"/>
    <property type="molecule type" value="Genomic_DNA"/>
</dbReference>
<organism evidence="7 8">
    <name type="scientific">Parnassius mnemosyne</name>
    <name type="common">clouded apollo</name>
    <dbReference type="NCBI Taxonomy" id="213953"/>
    <lineage>
        <taxon>Eukaryota</taxon>
        <taxon>Metazoa</taxon>
        <taxon>Ecdysozoa</taxon>
        <taxon>Arthropoda</taxon>
        <taxon>Hexapoda</taxon>
        <taxon>Insecta</taxon>
        <taxon>Pterygota</taxon>
        <taxon>Neoptera</taxon>
        <taxon>Endopterygota</taxon>
        <taxon>Lepidoptera</taxon>
        <taxon>Glossata</taxon>
        <taxon>Ditrysia</taxon>
        <taxon>Papilionoidea</taxon>
        <taxon>Papilionidae</taxon>
        <taxon>Parnassiinae</taxon>
        <taxon>Parnassini</taxon>
        <taxon>Parnassius</taxon>
        <taxon>Driopa</taxon>
    </lineage>
</organism>
<evidence type="ECO:0000256" key="4">
    <source>
        <dbReference type="ARBA" id="ARBA00023125"/>
    </source>
</evidence>
<keyword evidence="1" id="KW-0479">Metal-binding</keyword>
<evidence type="ECO:0000259" key="6">
    <source>
        <dbReference type="PROSITE" id="PS50950"/>
    </source>
</evidence>
<sequence>MGGCRCTYRNCVVKTDGKTHMFHYPVFDKVRCHQWLINARRLDFLNLKVSQLKNRVVCQYHFKDEYFMNFKKEKLTFEAIPTEDGPYCDPNTSVDNSQDYYKLNPIVLEDIENHYYSTNEKKANFSLKYIDFLTNSECEESSYLKEYNVPLTVTKVNDLPELNFVLRNNIDEKPNIINHNIDIDESDLLNHKLTSIKNNINKPQTHPMLIVPPYLEKSNIVEADIKPEYFAFNPALCRNEKSIVELETPKAKQKVRIISEKKITYPVPVTGNFKLISPSVVLNATHLNQNNTKTNEIISENTPSAEKQINITDEKTKPVTLQPQPNVIPQKSEETPKINTHEKPIYTSKESNNEKAKLSLLKSKITPERIAAIKEKREFNKKLKDVIESCVIKLEGTENANEEKLPDQTRKKNAQTSPKRGILQKDEGYLSSLEARMIRMENLLLNKIDQNSQRIMELKKTLPTSSQKKKSVSTQTYLSEEVYKKFLYNEISKYLSAESNNIIYEELFINFAQNSSSHPATKKRRRYR</sequence>
<dbReference type="SMART" id="SM00692">
    <property type="entry name" value="DM3"/>
    <property type="match status" value="1"/>
</dbReference>
<evidence type="ECO:0000256" key="2">
    <source>
        <dbReference type="ARBA" id="ARBA00022771"/>
    </source>
</evidence>
<name>A0AAV1KCS9_9NEOP</name>
<feature type="domain" description="THAP-type" evidence="6">
    <location>
        <begin position="1"/>
        <end position="84"/>
    </location>
</feature>
<comment type="caution">
    <text evidence="7">The sequence shown here is derived from an EMBL/GenBank/DDBJ whole genome shotgun (WGS) entry which is preliminary data.</text>
</comment>
<dbReference type="SMART" id="SM00980">
    <property type="entry name" value="THAP"/>
    <property type="match status" value="1"/>
</dbReference>
<dbReference type="GO" id="GO:0008270">
    <property type="term" value="F:zinc ion binding"/>
    <property type="evidence" value="ECO:0007669"/>
    <property type="project" value="UniProtKB-KW"/>
</dbReference>
<accession>A0AAV1KCS9</accession>
<dbReference type="Proteomes" id="UP001314205">
    <property type="component" value="Unassembled WGS sequence"/>
</dbReference>
<keyword evidence="8" id="KW-1185">Reference proteome</keyword>
<evidence type="ECO:0000256" key="1">
    <source>
        <dbReference type="ARBA" id="ARBA00022723"/>
    </source>
</evidence>
<evidence type="ECO:0000256" key="5">
    <source>
        <dbReference type="PROSITE-ProRule" id="PRU00309"/>
    </source>
</evidence>
<dbReference type="PROSITE" id="PS50950">
    <property type="entry name" value="ZF_THAP"/>
    <property type="match status" value="1"/>
</dbReference>
<protein>
    <recommendedName>
        <fullName evidence="6">THAP-type domain-containing protein</fullName>
    </recommendedName>
</protein>
<dbReference type="SUPFAM" id="SSF57716">
    <property type="entry name" value="Glucocorticoid receptor-like (DNA-binding domain)"/>
    <property type="match status" value="1"/>
</dbReference>
<keyword evidence="3" id="KW-0862">Zinc</keyword>
<dbReference type="GO" id="GO:0003677">
    <property type="term" value="F:DNA binding"/>
    <property type="evidence" value="ECO:0007669"/>
    <property type="project" value="UniProtKB-UniRule"/>
</dbReference>
<keyword evidence="2 5" id="KW-0863">Zinc-finger</keyword>
<keyword evidence="4 5" id="KW-0238">DNA-binding</keyword>
<evidence type="ECO:0000256" key="3">
    <source>
        <dbReference type="ARBA" id="ARBA00022833"/>
    </source>
</evidence>
<evidence type="ECO:0000313" key="7">
    <source>
        <dbReference type="EMBL" id="CAK1580413.1"/>
    </source>
</evidence>
<proteinExistence type="predicted"/>
<reference evidence="7 8" key="1">
    <citation type="submission" date="2023-11" db="EMBL/GenBank/DDBJ databases">
        <authorList>
            <person name="Hedman E."/>
            <person name="Englund M."/>
            <person name="Stromberg M."/>
            <person name="Nyberg Akerstrom W."/>
            <person name="Nylinder S."/>
            <person name="Jareborg N."/>
            <person name="Kallberg Y."/>
            <person name="Kronander E."/>
        </authorList>
    </citation>
    <scope>NUCLEOTIDE SEQUENCE [LARGE SCALE GENOMIC DNA]</scope>
</reference>